<evidence type="ECO:0000256" key="1">
    <source>
        <dbReference type="PROSITE-ProRule" id="PRU00024"/>
    </source>
</evidence>
<dbReference type="GeneID" id="111117272"/>
<dbReference type="AlphaFoldDB" id="A0A8B8C8H7"/>
<keyword evidence="1" id="KW-0863">Zinc-finger</keyword>
<dbReference type="InterPro" id="IPR047153">
    <property type="entry name" value="TRIM45/56/19-like"/>
</dbReference>
<evidence type="ECO:0000259" key="2">
    <source>
        <dbReference type="PROSITE" id="PS50119"/>
    </source>
</evidence>
<feature type="domain" description="B box-type" evidence="2">
    <location>
        <begin position="30"/>
        <end position="68"/>
    </location>
</feature>
<protein>
    <submittedName>
        <fullName evidence="4">Uncharacterized protein LOC111117272</fullName>
    </submittedName>
</protein>
<dbReference type="OrthoDB" id="6128620at2759"/>
<dbReference type="InterPro" id="IPR011042">
    <property type="entry name" value="6-blade_b-propeller_TolB-like"/>
</dbReference>
<keyword evidence="1" id="KW-0862">Zinc</keyword>
<name>A0A8B8C8H7_CRAVI</name>
<sequence>MDPNCSNQYTSTDSVISSTQSISTGLPFPMCSKHPTKQCELQCEQCDSLICTLCVASKIHQHHDVNDLAIFYENKLENLKLDIQEFESSIYPMYQESLSNIPNRKAEMIKNSQALKADLNEQGRLLHRKVDKCIEKMQTEIDDMDAQNLAAIEKYTSVINSTIDKISKSIQDLKKLLDSNDISLISKYESRNEDFRKLPPEFVVSSFKFEPRKIKNEKIRELFDCMIPSNKKFLNSPFIIADGITDSESLNSVSCGNDEGFWTICSDATIRFQNVGKQILTKSGKMPIDIAVTRSGDLVYTDAWNKSINIVTDSENQENISLKGLIPKYVCSASYGDFLVSMQDAMITPAFTEVVRFFGNTPGHSIRWDKEKRTPIYKPGSLGSLRLSENRNLDICVADWSAGEVVVVSKVGKLRFRYKGRSSMFRPSGIATDSQGMILISECYHQKIKTNIHILDQDGQFLRFIDNCDLLSPKALCVDSKDNIYVTSHNRVKKIQYYR</sequence>
<dbReference type="SUPFAM" id="SSF101898">
    <property type="entry name" value="NHL repeat"/>
    <property type="match status" value="1"/>
</dbReference>
<dbReference type="Proteomes" id="UP000694844">
    <property type="component" value="Chromosome 10"/>
</dbReference>
<dbReference type="SUPFAM" id="SSF57845">
    <property type="entry name" value="B-box zinc-binding domain"/>
    <property type="match status" value="1"/>
</dbReference>
<evidence type="ECO:0000313" key="4">
    <source>
        <dbReference type="RefSeq" id="XP_022312047.1"/>
    </source>
</evidence>
<dbReference type="InterPro" id="IPR000315">
    <property type="entry name" value="Znf_B-box"/>
</dbReference>
<dbReference type="GO" id="GO:0061630">
    <property type="term" value="F:ubiquitin protein ligase activity"/>
    <property type="evidence" value="ECO:0007669"/>
    <property type="project" value="TreeGrafter"/>
</dbReference>
<accession>A0A8B8C8H7</accession>
<evidence type="ECO:0000313" key="3">
    <source>
        <dbReference type="Proteomes" id="UP000694844"/>
    </source>
</evidence>
<dbReference type="KEGG" id="cvn:111117272"/>
<organism evidence="3 4">
    <name type="scientific">Crassostrea virginica</name>
    <name type="common">Eastern oyster</name>
    <dbReference type="NCBI Taxonomy" id="6565"/>
    <lineage>
        <taxon>Eukaryota</taxon>
        <taxon>Metazoa</taxon>
        <taxon>Spiralia</taxon>
        <taxon>Lophotrochozoa</taxon>
        <taxon>Mollusca</taxon>
        <taxon>Bivalvia</taxon>
        <taxon>Autobranchia</taxon>
        <taxon>Pteriomorphia</taxon>
        <taxon>Ostreida</taxon>
        <taxon>Ostreoidea</taxon>
        <taxon>Ostreidae</taxon>
        <taxon>Crassostrea</taxon>
    </lineage>
</organism>
<reference evidence="4" key="1">
    <citation type="submission" date="2025-08" db="UniProtKB">
        <authorList>
            <consortium name="RefSeq"/>
        </authorList>
    </citation>
    <scope>IDENTIFICATION</scope>
    <source>
        <tissue evidence="4">Whole sample</tissue>
    </source>
</reference>
<keyword evidence="1" id="KW-0479">Metal-binding</keyword>
<keyword evidence="3" id="KW-1185">Reference proteome</keyword>
<proteinExistence type="predicted"/>
<dbReference type="Gene3D" id="3.30.160.60">
    <property type="entry name" value="Classic Zinc Finger"/>
    <property type="match status" value="1"/>
</dbReference>
<dbReference type="CDD" id="cd19756">
    <property type="entry name" value="Bbox2"/>
    <property type="match status" value="1"/>
</dbReference>
<dbReference type="Gene3D" id="2.120.10.30">
    <property type="entry name" value="TolB, C-terminal domain"/>
    <property type="match status" value="1"/>
</dbReference>
<dbReference type="PANTHER" id="PTHR25462:SF305">
    <property type="entry name" value="RING-TYPE DOMAIN-CONTAINING PROTEIN"/>
    <property type="match status" value="1"/>
</dbReference>
<dbReference type="Pfam" id="PF00643">
    <property type="entry name" value="zf-B_box"/>
    <property type="match status" value="1"/>
</dbReference>
<dbReference type="GO" id="GO:0008270">
    <property type="term" value="F:zinc ion binding"/>
    <property type="evidence" value="ECO:0007669"/>
    <property type="project" value="UniProtKB-KW"/>
</dbReference>
<dbReference type="GO" id="GO:0005654">
    <property type="term" value="C:nucleoplasm"/>
    <property type="evidence" value="ECO:0007669"/>
    <property type="project" value="TreeGrafter"/>
</dbReference>
<dbReference type="PROSITE" id="PS50119">
    <property type="entry name" value="ZF_BBOX"/>
    <property type="match status" value="1"/>
</dbReference>
<gene>
    <name evidence="4" type="primary">LOC111117272</name>
</gene>
<dbReference type="PANTHER" id="PTHR25462">
    <property type="entry name" value="BONUS, ISOFORM C-RELATED"/>
    <property type="match status" value="1"/>
</dbReference>
<dbReference type="RefSeq" id="XP_022312047.1">
    <property type="nucleotide sequence ID" value="XM_022456339.1"/>
</dbReference>